<name>A0A1M6MUT3_9FIRM</name>
<evidence type="ECO:0000313" key="1">
    <source>
        <dbReference type="EMBL" id="SHJ87204.1"/>
    </source>
</evidence>
<gene>
    <name evidence="1" type="ORF">SAMN02745243_01604</name>
</gene>
<dbReference type="EMBL" id="FQZY01000020">
    <property type="protein sequence ID" value="SHJ87204.1"/>
    <property type="molecule type" value="Genomic_DNA"/>
</dbReference>
<dbReference type="RefSeq" id="WP_073108106.1">
    <property type="nucleotide sequence ID" value="NZ_FQZY01000020.1"/>
</dbReference>
<keyword evidence="2" id="KW-1185">Reference proteome</keyword>
<dbReference type="OrthoDB" id="2044492at2"/>
<dbReference type="AlphaFoldDB" id="A0A1M6MUT3"/>
<evidence type="ECO:0000313" key="2">
    <source>
        <dbReference type="Proteomes" id="UP000184301"/>
    </source>
</evidence>
<proteinExistence type="predicted"/>
<dbReference type="STRING" id="1121950.SAMN02745243_01604"/>
<reference evidence="1 2" key="1">
    <citation type="submission" date="2016-11" db="EMBL/GenBank/DDBJ databases">
        <authorList>
            <person name="Jaros S."/>
            <person name="Januszkiewicz K."/>
            <person name="Wedrychowicz H."/>
        </authorList>
    </citation>
    <scope>NUCLEOTIDE SEQUENCE [LARGE SCALE GENOMIC DNA]</scope>
    <source>
        <strain evidence="1 2">DSM 15480</strain>
    </source>
</reference>
<protein>
    <submittedName>
        <fullName evidence="1">Uncharacterized protein</fullName>
    </submittedName>
</protein>
<sequence>MNRRQKKKQYKKIHGYNPPKEWQVVAGGTALKNGDLVIPEENVERIAEIMCKGFDAFKEALTKTMEAVGNLFLIAADGLRGDNTGQQLLIEQQEPAVVLATALAERRKKECNRKRLRQWHR</sequence>
<accession>A0A1M6MUT3</accession>
<organism evidence="1 2">
    <name type="scientific">Hespellia stercorisuis DSM 15480</name>
    <dbReference type="NCBI Taxonomy" id="1121950"/>
    <lineage>
        <taxon>Bacteria</taxon>
        <taxon>Bacillati</taxon>
        <taxon>Bacillota</taxon>
        <taxon>Clostridia</taxon>
        <taxon>Lachnospirales</taxon>
        <taxon>Lachnospiraceae</taxon>
        <taxon>Hespellia</taxon>
    </lineage>
</organism>
<dbReference type="Proteomes" id="UP000184301">
    <property type="component" value="Unassembled WGS sequence"/>
</dbReference>